<feature type="non-terminal residue" evidence="4">
    <location>
        <position position="1"/>
    </location>
</feature>
<evidence type="ECO:0000256" key="2">
    <source>
        <dbReference type="ARBA" id="ARBA00022723"/>
    </source>
</evidence>
<gene>
    <name evidence="4" type="ORF">ALC62_05955</name>
</gene>
<keyword evidence="5" id="KW-1185">Reference proteome</keyword>
<dbReference type="InterPro" id="IPR027806">
    <property type="entry name" value="HARBI1_dom"/>
</dbReference>
<proteinExistence type="predicted"/>
<name>A0A151IJB2_9HYME</name>
<dbReference type="AlphaFoldDB" id="A0A151IJB2"/>
<dbReference type="Pfam" id="PF13359">
    <property type="entry name" value="DDE_Tnp_4"/>
    <property type="match status" value="1"/>
</dbReference>
<reference evidence="4 5" key="1">
    <citation type="submission" date="2016-03" db="EMBL/GenBank/DDBJ databases">
        <title>Cyphomyrmex costatus WGS genome.</title>
        <authorList>
            <person name="Nygaard S."/>
            <person name="Hu H."/>
            <person name="Boomsma J."/>
            <person name="Zhang G."/>
        </authorList>
    </citation>
    <scope>NUCLEOTIDE SEQUENCE [LARGE SCALE GENOMIC DNA]</scope>
    <source>
        <strain evidence="4">MS0001</strain>
        <tissue evidence="4">Whole body</tissue>
    </source>
</reference>
<dbReference type="PANTHER" id="PTHR23080">
    <property type="entry name" value="THAP DOMAIN PROTEIN"/>
    <property type="match status" value="1"/>
</dbReference>
<evidence type="ECO:0000259" key="3">
    <source>
        <dbReference type="Pfam" id="PF13359"/>
    </source>
</evidence>
<comment type="cofactor">
    <cofactor evidence="1">
        <name>a divalent metal cation</name>
        <dbReference type="ChEBI" id="CHEBI:60240"/>
    </cofactor>
</comment>
<organism evidence="4 5">
    <name type="scientific">Cyphomyrmex costatus</name>
    <dbReference type="NCBI Taxonomy" id="456900"/>
    <lineage>
        <taxon>Eukaryota</taxon>
        <taxon>Metazoa</taxon>
        <taxon>Ecdysozoa</taxon>
        <taxon>Arthropoda</taxon>
        <taxon>Hexapoda</taxon>
        <taxon>Insecta</taxon>
        <taxon>Pterygota</taxon>
        <taxon>Neoptera</taxon>
        <taxon>Endopterygota</taxon>
        <taxon>Hymenoptera</taxon>
        <taxon>Apocrita</taxon>
        <taxon>Aculeata</taxon>
        <taxon>Formicoidea</taxon>
        <taxon>Formicidae</taxon>
        <taxon>Myrmicinae</taxon>
        <taxon>Cyphomyrmex</taxon>
    </lineage>
</organism>
<accession>A0A151IJB2</accession>
<evidence type="ECO:0000256" key="1">
    <source>
        <dbReference type="ARBA" id="ARBA00001968"/>
    </source>
</evidence>
<sequence length="345" mass="39696">ILLCKLRTALSNQQISFLFGVCKATIGNYIKIAIEDLINHLVPKFINNDNRTLLTNHVTPMSKALFDIPKDKTCLIFDATYRLVKKSKNYFGQNQLWSEQKKMPLIKPMVGCTSDGWVQFVLGPFDATHNDATILKDCFQRYPSEMSLIHENDVISVDRGFRDVILNTLDANLSRFVTKCRWIVEQVFGRLKIKFKIFAIPAHNSTLIHDYQALLIAFALLNLFHEPILSDRINEDVAVLMKSRLHIPNQLQCVVEKFNLSKVRAAFLQIEYVTFDNVENNQQLCFPHLTLDDLYSISLGPYQVQNAISYYAEQQNEGIFLVSKFQPDPKHKTAAIRYTDFNITI</sequence>
<dbReference type="Proteomes" id="UP000078542">
    <property type="component" value="Unassembled WGS sequence"/>
</dbReference>
<dbReference type="GO" id="GO:0046872">
    <property type="term" value="F:metal ion binding"/>
    <property type="evidence" value="ECO:0007669"/>
    <property type="project" value="UniProtKB-KW"/>
</dbReference>
<evidence type="ECO:0000313" key="5">
    <source>
        <dbReference type="Proteomes" id="UP000078542"/>
    </source>
</evidence>
<keyword evidence="2" id="KW-0479">Metal-binding</keyword>
<dbReference type="STRING" id="456900.A0A151IJB2"/>
<protein>
    <recommendedName>
        <fullName evidence="3">DDE Tnp4 domain-containing protein</fullName>
    </recommendedName>
</protein>
<evidence type="ECO:0000313" key="4">
    <source>
        <dbReference type="EMBL" id="KYN03209.1"/>
    </source>
</evidence>
<feature type="domain" description="DDE Tnp4" evidence="3">
    <location>
        <begin position="81"/>
        <end position="220"/>
    </location>
</feature>
<dbReference type="EMBL" id="KQ977374">
    <property type="protein sequence ID" value="KYN03209.1"/>
    <property type="molecule type" value="Genomic_DNA"/>
</dbReference>